<protein>
    <recommendedName>
        <fullName evidence="3">Cyclase</fullName>
    </recommendedName>
</protein>
<dbReference type="SUPFAM" id="SSF55961">
    <property type="entry name" value="Bet v1-like"/>
    <property type="match status" value="1"/>
</dbReference>
<keyword evidence="2" id="KW-1185">Reference proteome</keyword>
<dbReference type="AlphaFoldDB" id="A0A9X2IX32"/>
<sequence>MHAVDHYVGMARSQVSDLVEKLVGSAASSAGQTMTIARPRAEVEQFWREPENLSRVLGDLAEVRSGPSGSYVWTLRPADGEAVSWNTELVRDDNGLRFIGARAGDAEPMEVRLEFADAPADLGTEVRLEAHTPLPDLLTGAAAFTALYRARALLQTGEIPTLAHNPSARRSPAST</sequence>
<dbReference type="EMBL" id="JAMRXG010000007">
    <property type="protein sequence ID" value="MCM6775582.1"/>
    <property type="molecule type" value="Genomic_DNA"/>
</dbReference>
<proteinExistence type="predicted"/>
<gene>
    <name evidence="1" type="ORF">NDR86_19075</name>
</gene>
<dbReference type="Gene3D" id="3.30.530.20">
    <property type="match status" value="1"/>
</dbReference>
<dbReference type="Proteomes" id="UP001139157">
    <property type="component" value="Unassembled WGS sequence"/>
</dbReference>
<evidence type="ECO:0000313" key="2">
    <source>
        <dbReference type="Proteomes" id="UP001139157"/>
    </source>
</evidence>
<dbReference type="RefSeq" id="WP_251913824.1">
    <property type="nucleotide sequence ID" value="NZ_JAMRXG010000007.1"/>
</dbReference>
<dbReference type="InterPro" id="IPR023393">
    <property type="entry name" value="START-like_dom_sf"/>
</dbReference>
<evidence type="ECO:0000313" key="1">
    <source>
        <dbReference type="EMBL" id="MCM6775582.1"/>
    </source>
</evidence>
<organism evidence="1 2">
    <name type="scientific">Nocardia pulmonis</name>
    <dbReference type="NCBI Taxonomy" id="2951408"/>
    <lineage>
        <taxon>Bacteria</taxon>
        <taxon>Bacillati</taxon>
        <taxon>Actinomycetota</taxon>
        <taxon>Actinomycetes</taxon>
        <taxon>Mycobacteriales</taxon>
        <taxon>Nocardiaceae</taxon>
        <taxon>Nocardia</taxon>
    </lineage>
</organism>
<evidence type="ECO:0008006" key="3">
    <source>
        <dbReference type="Google" id="ProtNLM"/>
    </source>
</evidence>
<name>A0A9X2IX32_9NOCA</name>
<comment type="caution">
    <text evidence="1">The sequence shown here is derived from an EMBL/GenBank/DDBJ whole genome shotgun (WGS) entry which is preliminary data.</text>
</comment>
<reference evidence="1" key="1">
    <citation type="submission" date="2022-06" db="EMBL/GenBank/DDBJ databases">
        <title>Novel species in genus nocardia.</title>
        <authorList>
            <person name="Li F."/>
        </authorList>
    </citation>
    <scope>NUCLEOTIDE SEQUENCE</scope>
    <source>
        <strain evidence="1">CDC141</strain>
    </source>
</reference>
<accession>A0A9X2IX32</accession>